<dbReference type="Proteomes" id="UP000503441">
    <property type="component" value="Chromosome"/>
</dbReference>
<keyword evidence="2" id="KW-1185">Reference proteome</keyword>
<dbReference type="Gene3D" id="3.30.2130.10">
    <property type="entry name" value="VC0802-like"/>
    <property type="match status" value="1"/>
</dbReference>
<name>A0ABX6JWB3_9MICO</name>
<proteinExistence type="predicted"/>
<dbReference type="RefSeq" id="WP_166330336.1">
    <property type="nucleotide sequence ID" value="NZ_CP049933.1"/>
</dbReference>
<sequence length="119" mass="11999">MKDIAVPAPNGAHSLARLARVLGEAGVGLEGGGMWSGVAHYLVEDGDAALSALTAAGIGGALQRDVVIAELDADVPGALGWMMTKLADAGVQLEGQYSDHDNRKILLVADVPAAEAALA</sequence>
<gene>
    <name evidence="1" type="ORF">G7066_08140</name>
</gene>
<reference evidence="1 2" key="1">
    <citation type="submission" date="2020-03" db="EMBL/GenBank/DDBJ databases">
        <title>Leucobacter sp. nov., isolated from beetles.</title>
        <authorList>
            <person name="Hyun D.-W."/>
            <person name="Bae J.-W."/>
        </authorList>
    </citation>
    <scope>NUCLEOTIDE SEQUENCE [LARGE SCALE GENOMIC DNA]</scope>
    <source>
        <strain evidence="1 2">HDW9A</strain>
    </source>
</reference>
<organism evidence="1 2">
    <name type="scientific">Leucobacter coleopterorum</name>
    <dbReference type="NCBI Taxonomy" id="2714933"/>
    <lineage>
        <taxon>Bacteria</taxon>
        <taxon>Bacillati</taxon>
        <taxon>Actinomycetota</taxon>
        <taxon>Actinomycetes</taxon>
        <taxon>Micrococcales</taxon>
        <taxon>Microbacteriaceae</taxon>
        <taxon>Leucobacter</taxon>
    </lineage>
</organism>
<dbReference type="EMBL" id="CP049933">
    <property type="protein sequence ID" value="QIM18597.1"/>
    <property type="molecule type" value="Genomic_DNA"/>
</dbReference>
<accession>A0ABX6JWB3</accession>
<evidence type="ECO:0000313" key="2">
    <source>
        <dbReference type="Proteomes" id="UP000503441"/>
    </source>
</evidence>
<protein>
    <submittedName>
        <fullName evidence="1">Amino acid-binding ACT domain-containing protein</fullName>
    </submittedName>
</protein>
<evidence type="ECO:0000313" key="1">
    <source>
        <dbReference type="EMBL" id="QIM18597.1"/>
    </source>
</evidence>